<dbReference type="AlphaFoldDB" id="A0A5C5VF69"/>
<dbReference type="EMBL" id="SIHJ01000001">
    <property type="protein sequence ID" value="TWT36597.1"/>
    <property type="molecule type" value="Genomic_DNA"/>
</dbReference>
<accession>A0A5C5VF69</accession>
<feature type="domain" description="EF-hand" evidence="1">
    <location>
        <begin position="64"/>
        <end position="99"/>
    </location>
</feature>
<proteinExistence type="predicted"/>
<evidence type="ECO:0000259" key="1">
    <source>
        <dbReference type="PROSITE" id="PS50222"/>
    </source>
</evidence>
<sequence>MRVNLNSRAQPGVGQVVAAGVLLLSVGCGGGVAPPALNPADAAAQAITEYDSDGSGSLNEEEAAKCPAIAELFAEYDADGNDEVSPEEIQGRIEQLKNSGVGLTSFACYVTKGGRALSNATVRMSPEPFMGGALQAASGVTDASGRAEMSIPPEALPKDWAGIPAVAPGIYRIEVEHPEAAAGGAVFGVEVNPIRRGGDQASVDL</sequence>
<name>A0A5C5VF69_9BACT</name>
<dbReference type="PROSITE" id="PS51257">
    <property type="entry name" value="PROKAR_LIPOPROTEIN"/>
    <property type="match status" value="1"/>
</dbReference>
<protein>
    <submittedName>
        <fullName evidence="2">EF hand</fullName>
    </submittedName>
</protein>
<dbReference type="InterPro" id="IPR002048">
    <property type="entry name" value="EF_hand_dom"/>
</dbReference>
<reference evidence="2 3" key="1">
    <citation type="submission" date="2019-02" db="EMBL/GenBank/DDBJ databases">
        <title>Deep-cultivation of Planctomycetes and their phenomic and genomic characterization uncovers novel biology.</title>
        <authorList>
            <person name="Wiegand S."/>
            <person name="Jogler M."/>
            <person name="Boedeker C."/>
            <person name="Pinto D."/>
            <person name="Vollmers J."/>
            <person name="Rivas-Marin E."/>
            <person name="Kohn T."/>
            <person name="Peeters S.H."/>
            <person name="Heuer A."/>
            <person name="Rast P."/>
            <person name="Oberbeckmann S."/>
            <person name="Bunk B."/>
            <person name="Jeske O."/>
            <person name="Meyerdierks A."/>
            <person name="Storesund J.E."/>
            <person name="Kallscheuer N."/>
            <person name="Luecker S."/>
            <person name="Lage O.M."/>
            <person name="Pohl T."/>
            <person name="Merkel B.J."/>
            <person name="Hornburger P."/>
            <person name="Mueller R.-W."/>
            <person name="Bruemmer F."/>
            <person name="Labrenz M."/>
            <person name="Spormann A.M."/>
            <person name="Op Den Camp H."/>
            <person name="Overmann J."/>
            <person name="Amann R."/>
            <person name="Jetten M.S.M."/>
            <person name="Mascher T."/>
            <person name="Medema M.H."/>
            <person name="Devos D.P."/>
            <person name="Kaster A.-K."/>
            <person name="Ovreas L."/>
            <person name="Rohde M."/>
            <person name="Galperin M.Y."/>
            <person name="Jogler C."/>
        </authorList>
    </citation>
    <scope>NUCLEOTIDE SEQUENCE [LARGE SCALE GENOMIC DNA]</scope>
    <source>
        <strain evidence="2 3">KOR34</strain>
    </source>
</reference>
<gene>
    <name evidence="2" type="ORF">KOR34_15030</name>
</gene>
<dbReference type="GO" id="GO:0005509">
    <property type="term" value="F:calcium ion binding"/>
    <property type="evidence" value="ECO:0007669"/>
    <property type="project" value="InterPro"/>
</dbReference>
<dbReference type="Proteomes" id="UP000316714">
    <property type="component" value="Unassembled WGS sequence"/>
</dbReference>
<dbReference type="InterPro" id="IPR018247">
    <property type="entry name" value="EF_Hand_1_Ca_BS"/>
</dbReference>
<dbReference type="InterPro" id="IPR011992">
    <property type="entry name" value="EF-hand-dom_pair"/>
</dbReference>
<keyword evidence="3" id="KW-1185">Reference proteome</keyword>
<organism evidence="2 3">
    <name type="scientific">Posidoniimonas corsicana</name>
    <dbReference type="NCBI Taxonomy" id="1938618"/>
    <lineage>
        <taxon>Bacteria</taxon>
        <taxon>Pseudomonadati</taxon>
        <taxon>Planctomycetota</taxon>
        <taxon>Planctomycetia</taxon>
        <taxon>Pirellulales</taxon>
        <taxon>Lacipirellulaceae</taxon>
        <taxon>Posidoniimonas</taxon>
    </lineage>
</organism>
<evidence type="ECO:0000313" key="3">
    <source>
        <dbReference type="Proteomes" id="UP000316714"/>
    </source>
</evidence>
<evidence type="ECO:0000313" key="2">
    <source>
        <dbReference type="EMBL" id="TWT36597.1"/>
    </source>
</evidence>
<dbReference type="SUPFAM" id="SSF47473">
    <property type="entry name" value="EF-hand"/>
    <property type="match status" value="1"/>
</dbReference>
<dbReference type="PROSITE" id="PS50222">
    <property type="entry name" value="EF_HAND_2"/>
    <property type="match status" value="1"/>
</dbReference>
<dbReference type="Gene3D" id="1.10.238.10">
    <property type="entry name" value="EF-hand"/>
    <property type="match status" value="1"/>
</dbReference>
<dbReference type="PROSITE" id="PS00018">
    <property type="entry name" value="EF_HAND_1"/>
    <property type="match status" value="1"/>
</dbReference>
<comment type="caution">
    <text evidence="2">The sequence shown here is derived from an EMBL/GenBank/DDBJ whole genome shotgun (WGS) entry which is preliminary data.</text>
</comment>